<feature type="compositionally biased region" description="Basic residues" evidence="1">
    <location>
        <begin position="19"/>
        <end position="46"/>
    </location>
</feature>
<feature type="compositionally biased region" description="Basic and acidic residues" evidence="1">
    <location>
        <begin position="190"/>
        <end position="246"/>
    </location>
</feature>
<sequence length="310" mass="34466">GPAEGSPGRRPPSGAPPRRDRHPGHPPGRRPVRRRRDAGRRPRRRPGAADRRRPGHPRPPGRGHHQPRGGHPYPGRLPRAARRPRPARARPGRRGVDEAVGLRAGARPRRPRHRPGDGATGRGGRHGDGHDRHPRHGGPPHRRLHARRPRRAPQGAPRHRSGAAGDARPHRGRRQGPRRHRLTRAAGEGCLRRAADRGAPEEEGRRRRLRPEPGDPHGRPRVPDGRLARSPADRAGPRAGRPELPRRRLLGGADAVRHPPRRAAPARRRGHPRAGLRAVRRRLVRLLHAPAGRAPGQRRLLPPLPRHHVL</sequence>
<feature type="compositionally biased region" description="Basic residues" evidence="1">
    <location>
        <begin position="258"/>
        <end position="285"/>
    </location>
</feature>
<dbReference type="EC" id="1.5.5.2" evidence="2"/>
<feature type="compositionally biased region" description="Basic residues" evidence="1">
    <location>
        <begin position="132"/>
        <end position="161"/>
    </location>
</feature>
<keyword evidence="2" id="KW-0560">Oxidoreductase</keyword>
<feature type="non-terminal residue" evidence="2">
    <location>
        <position position="310"/>
    </location>
</feature>
<protein>
    <submittedName>
        <fullName evidence="2">Proline dehydrogenase</fullName>
        <ecNumber evidence="2">1.5.5.2</ecNumber>
    </submittedName>
</protein>
<dbReference type="EMBL" id="CADCTI010000130">
    <property type="protein sequence ID" value="CAA9239566.1"/>
    <property type="molecule type" value="Genomic_DNA"/>
</dbReference>
<organism evidence="2">
    <name type="scientific">uncultured Blastococcus sp</name>
    <dbReference type="NCBI Taxonomy" id="217144"/>
    <lineage>
        <taxon>Bacteria</taxon>
        <taxon>Bacillati</taxon>
        <taxon>Actinomycetota</taxon>
        <taxon>Actinomycetes</taxon>
        <taxon>Geodermatophilales</taxon>
        <taxon>Geodermatophilaceae</taxon>
        <taxon>Blastococcus</taxon>
        <taxon>environmental samples</taxon>
    </lineage>
</organism>
<gene>
    <name evidence="2" type="ORF">AVDCRST_MAG57-1460</name>
</gene>
<feature type="compositionally biased region" description="Basic residues" evidence="1">
    <location>
        <begin position="170"/>
        <end position="183"/>
    </location>
</feature>
<feature type="compositionally biased region" description="Basic residues" evidence="1">
    <location>
        <begin position="53"/>
        <end position="68"/>
    </location>
</feature>
<dbReference type="AlphaFoldDB" id="A0A6J4I158"/>
<reference evidence="2" key="1">
    <citation type="submission" date="2020-02" db="EMBL/GenBank/DDBJ databases">
        <authorList>
            <person name="Meier V. D."/>
        </authorList>
    </citation>
    <scope>NUCLEOTIDE SEQUENCE</scope>
    <source>
        <strain evidence="2">AVDCRST_MAG57</strain>
    </source>
</reference>
<proteinExistence type="predicted"/>
<feature type="region of interest" description="Disordered" evidence="1">
    <location>
        <begin position="1"/>
        <end position="310"/>
    </location>
</feature>
<feature type="non-terminal residue" evidence="2">
    <location>
        <position position="1"/>
    </location>
</feature>
<evidence type="ECO:0000313" key="2">
    <source>
        <dbReference type="EMBL" id="CAA9239566.1"/>
    </source>
</evidence>
<feature type="compositionally biased region" description="Low complexity" evidence="1">
    <location>
        <begin position="69"/>
        <end position="78"/>
    </location>
</feature>
<evidence type="ECO:0000256" key="1">
    <source>
        <dbReference type="SAM" id="MobiDB-lite"/>
    </source>
</evidence>
<feature type="compositionally biased region" description="Basic residues" evidence="1">
    <location>
        <begin position="79"/>
        <end position="93"/>
    </location>
</feature>
<name>A0A6J4I158_9ACTN</name>
<accession>A0A6J4I158</accession>
<dbReference type="GO" id="GO:0004657">
    <property type="term" value="F:proline dehydrogenase activity"/>
    <property type="evidence" value="ECO:0007669"/>
    <property type="project" value="UniProtKB-EC"/>
</dbReference>